<dbReference type="GO" id="GO:0004040">
    <property type="term" value="F:amidase activity"/>
    <property type="evidence" value="ECO:0007669"/>
    <property type="project" value="TreeGrafter"/>
</dbReference>
<dbReference type="GeneID" id="9802815"/>
<dbReference type="eggNOG" id="KOG1212">
    <property type="taxonomic scope" value="Eukaryota"/>
</dbReference>
<organism evidence="5">
    <name type="scientific">Caenorhabditis remanei</name>
    <name type="common">Caenorhabditis vulgaris</name>
    <dbReference type="NCBI Taxonomy" id="31234"/>
    <lineage>
        <taxon>Eukaryota</taxon>
        <taxon>Metazoa</taxon>
        <taxon>Ecdysozoa</taxon>
        <taxon>Nematoda</taxon>
        <taxon>Chromadorea</taxon>
        <taxon>Rhabditida</taxon>
        <taxon>Rhabditina</taxon>
        <taxon>Rhabditomorpha</taxon>
        <taxon>Rhabditoidea</taxon>
        <taxon>Rhabditidae</taxon>
        <taxon>Peloderinae</taxon>
        <taxon>Caenorhabditis</taxon>
    </lineage>
</organism>
<evidence type="ECO:0000313" key="4">
    <source>
        <dbReference type="EMBL" id="EFP02323.1"/>
    </source>
</evidence>
<dbReference type="OrthoDB" id="6428749at2759"/>
<dbReference type="FunCoup" id="E3MI42">
    <property type="interactions" value="1"/>
</dbReference>
<dbReference type="Pfam" id="PF01425">
    <property type="entry name" value="Amidase"/>
    <property type="match status" value="1"/>
</dbReference>
<dbReference type="EMBL" id="DS268447">
    <property type="protein sequence ID" value="EFP02323.1"/>
    <property type="molecule type" value="Genomic_DNA"/>
</dbReference>
<reference evidence="4" key="1">
    <citation type="submission" date="2007-07" db="EMBL/GenBank/DDBJ databases">
        <title>PCAP assembly of the Caenorhabditis remanei genome.</title>
        <authorList>
            <consortium name="The Caenorhabditis remanei Sequencing Consortium"/>
            <person name="Wilson R.K."/>
        </authorList>
    </citation>
    <scope>NUCLEOTIDE SEQUENCE [LARGE SCALE GENOMIC DNA]</scope>
    <source>
        <strain evidence="4">PB4641</strain>
    </source>
</reference>
<dbReference type="Proteomes" id="UP000008281">
    <property type="component" value="Unassembled WGS sequence"/>
</dbReference>
<dbReference type="GO" id="GO:0009062">
    <property type="term" value="P:fatty acid catabolic process"/>
    <property type="evidence" value="ECO:0007669"/>
    <property type="project" value="TreeGrafter"/>
</dbReference>
<dbReference type="KEGG" id="crq:GCK72_010198"/>
<evidence type="ECO:0000259" key="3">
    <source>
        <dbReference type="Pfam" id="PF01425"/>
    </source>
</evidence>
<dbReference type="PROSITE" id="PS00571">
    <property type="entry name" value="AMIDASES"/>
    <property type="match status" value="1"/>
</dbReference>
<dbReference type="STRING" id="31234.E3MI42"/>
<dbReference type="InterPro" id="IPR023631">
    <property type="entry name" value="Amidase_dom"/>
</dbReference>
<dbReference type="OMA" id="HELVLFH"/>
<dbReference type="InterPro" id="IPR036928">
    <property type="entry name" value="AS_sf"/>
</dbReference>
<comment type="similarity">
    <text evidence="1">Belongs to the amidase family.</text>
</comment>
<feature type="domain" description="Amidase" evidence="3">
    <location>
        <begin position="81"/>
        <end position="584"/>
    </location>
</feature>
<dbReference type="CTD" id="9802815"/>
<keyword evidence="2" id="KW-0378">Hydrolase</keyword>
<evidence type="ECO:0000256" key="1">
    <source>
        <dbReference type="ARBA" id="ARBA00009199"/>
    </source>
</evidence>
<accession>E3MI42</accession>
<sequence length="637" mass="71219">MGNMWGGNRGAVERFKKTNGDLFAQFEKRSNPDQLINNPRIVNGNETSQQIEKTFCEILELDLITLKSHLQTDQYNAYTVLCAFVWRAIKINNGINCITELIKEAFDTAEALDDAYEETGEKGELFGLPFSVKSNFYVSNFFIKFQYILSVQMENYDVTVGLAKLLEQPKTTTCPMVKFLSKQGAIPFCLTNVPQGLLSYVSSNPIYGTTKNPWDFSRTPGGSSGGEAALLAAGGTTFGIGSDLAGSLRIPAAFCGLVTLKPTESRFYVTDTHGGLPGRGRLGLSFGFYTKTVAEQEFLLRQIVGNPEYLELCPMSSPAELRDTTLDIDKKPTIGWFVDDGFNPVVPSNRRAVEQTVELLRAQGYKIVEIKMSEVSEEFPPFAVANMLFRNVMPDNGAYMSEMYGGEQYDEYMKLFIRLVRVKQNVLISWLIRYGAMPLAKFLFSKRLACIGSAYNSDLAACRQNQENTDIYKLQWIRYWKSKNIDALICPSFITPAQPFEYPAQLSTGAFITGLFNMLDVPAGVVPVSPVNQDDVDLLNDPVDGFPLEGDIILRKQRDSAQKSVGLPNAVQVITLPNCEEMCLRVMKIVESVSVGVQRLQWRSEEDRTETMDEKNTPAGVISSHEYFKRIPLHISK</sequence>
<dbReference type="HOGENOM" id="CLU_009600_9_3_1"/>
<protein>
    <submittedName>
        <fullName evidence="4">CRE-FAAH-4 protein</fullName>
    </submittedName>
</protein>
<dbReference type="RefSeq" id="XP_003104062.2">
    <property type="nucleotide sequence ID" value="XM_003104014.2"/>
</dbReference>
<gene>
    <name evidence="4" type="primary">Cre-faah-4</name>
    <name evidence="4" type="ORF">CRE_00988</name>
</gene>
<dbReference type="InterPro" id="IPR020556">
    <property type="entry name" value="Amidase_CS"/>
</dbReference>
<proteinExistence type="inferred from homology"/>
<dbReference type="SUPFAM" id="SSF75304">
    <property type="entry name" value="Amidase signature (AS) enzymes"/>
    <property type="match status" value="1"/>
</dbReference>
<dbReference type="PANTHER" id="PTHR45847:SF1">
    <property type="entry name" value="MONOGLYCERIDE LIPASE FAAH-4"/>
    <property type="match status" value="1"/>
</dbReference>
<evidence type="ECO:0000256" key="2">
    <source>
        <dbReference type="ARBA" id="ARBA00022801"/>
    </source>
</evidence>
<name>E3MI42_CAERE</name>
<dbReference type="InParanoid" id="E3MI42"/>
<dbReference type="FunFam" id="3.90.1300.10:FF:000003">
    <property type="entry name" value="Amidase signature enzyme"/>
    <property type="match status" value="1"/>
</dbReference>
<keyword evidence="5" id="KW-1185">Reference proteome</keyword>
<dbReference type="AlphaFoldDB" id="E3MI42"/>
<dbReference type="Gene3D" id="3.90.1300.10">
    <property type="entry name" value="Amidase signature (AS) domain"/>
    <property type="match status" value="1"/>
</dbReference>
<evidence type="ECO:0000313" key="5">
    <source>
        <dbReference type="Proteomes" id="UP000008281"/>
    </source>
</evidence>
<dbReference type="PANTHER" id="PTHR45847">
    <property type="entry name" value="FATTY ACID AMIDE HYDROLASE"/>
    <property type="match status" value="1"/>
</dbReference>
<dbReference type="GO" id="GO:0017064">
    <property type="term" value="F:fatty acid amide hydrolase activity"/>
    <property type="evidence" value="ECO:0007669"/>
    <property type="project" value="TreeGrafter"/>
</dbReference>
<dbReference type="InterPro" id="IPR052096">
    <property type="entry name" value="Endocannabinoid_amidase"/>
</dbReference>